<name>A0A0E9S1X5_ANGAN</name>
<reference evidence="1" key="1">
    <citation type="submission" date="2014-11" db="EMBL/GenBank/DDBJ databases">
        <authorList>
            <person name="Amaro Gonzalez C."/>
        </authorList>
    </citation>
    <scope>NUCLEOTIDE SEQUENCE</scope>
</reference>
<dbReference type="EMBL" id="GBXM01073897">
    <property type="protein sequence ID" value="JAH34680.1"/>
    <property type="molecule type" value="Transcribed_RNA"/>
</dbReference>
<proteinExistence type="predicted"/>
<evidence type="ECO:0000313" key="1">
    <source>
        <dbReference type="EMBL" id="JAH34680.1"/>
    </source>
</evidence>
<reference evidence="1" key="2">
    <citation type="journal article" date="2015" name="Fish Shellfish Immunol.">
        <title>Early steps in the European eel (Anguilla anguilla)-Vibrio vulnificus interaction in the gills: Role of the RtxA13 toxin.</title>
        <authorList>
            <person name="Callol A."/>
            <person name="Pajuelo D."/>
            <person name="Ebbesson L."/>
            <person name="Teles M."/>
            <person name="MacKenzie S."/>
            <person name="Amaro C."/>
        </authorList>
    </citation>
    <scope>NUCLEOTIDE SEQUENCE</scope>
</reference>
<protein>
    <submittedName>
        <fullName evidence="1">Uncharacterized protein</fullName>
    </submittedName>
</protein>
<accession>A0A0E9S1X5</accession>
<sequence length="15" mass="1667">MHLDILAVAILLVFV</sequence>
<organism evidence="1">
    <name type="scientific">Anguilla anguilla</name>
    <name type="common">European freshwater eel</name>
    <name type="synonym">Muraena anguilla</name>
    <dbReference type="NCBI Taxonomy" id="7936"/>
    <lineage>
        <taxon>Eukaryota</taxon>
        <taxon>Metazoa</taxon>
        <taxon>Chordata</taxon>
        <taxon>Craniata</taxon>
        <taxon>Vertebrata</taxon>
        <taxon>Euteleostomi</taxon>
        <taxon>Actinopterygii</taxon>
        <taxon>Neopterygii</taxon>
        <taxon>Teleostei</taxon>
        <taxon>Anguilliformes</taxon>
        <taxon>Anguillidae</taxon>
        <taxon>Anguilla</taxon>
    </lineage>
</organism>